<proteinExistence type="predicted"/>
<gene>
    <name evidence="2" type="ORF">ACIA8P_36765</name>
</gene>
<dbReference type="RefSeq" id="WP_328336026.1">
    <property type="nucleotide sequence ID" value="NZ_JBITDC010000018.1"/>
</dbReference>
<feature type="domain" description="RelA/SpoT" evidence="1">
    <location>
        <begin position="45"/>
        <end position="169"/>
    </location>
</feature>
<dbReference type="EMBL" id="JBITDC010000018">
    <property type="protein sequence ID" value="MFI5680112.1"/>
    <property type="molecule type" value="Genomic_DNA"/>
</dbReference>
<sequence length="333" mass="39020">MTLTVNEAFHRYVAEEPRIKEAARCTADHIRRRAVRDQFDCVVSQRVKDVGRYVAKIHRKGYTDPWKQVTDKVGVRITVRHPGLFDPALGLVKDAFGVGDEAVQDYRRMLPGREDRFEYPRLHVQVPAVGDYTDPDGQPYECEIQIRTPVVDVWANDYHRLAYKPPGNLRIPSDVSRALYRAFALVELYDAEIGRVMEVLDQHPDFTRGNRLFVEAERIYRTFAQHSFDRELSHEVIDVLQQVIPDDISGYNYRLFEFAERYRDRLTRDYVRFGPTSDHFLEDGRYILASQPESLIIFERLDYDSFTLRDLWNESAFADTMLYDLAEIWGIDL</sequence>
<comment type="caution">
    <text evidence="2">The sequence shown here is derived from an EMBL/GenBank/DDBJ whole genome shotgun (WGS) entry which is preliminary data.</text>
</comment>
<dbReference type="InterPro" id="IPR043519">
    <property type="entry name" value="NT_sf"/>
</dbReference>
<dbReference type="SMART" id="SM00954">
    <property type="entry name" value="RelA_SpoT"/>
    <property type="match status" value="1"/>
</dbReference>
<organism evidence="2 3">
    <name type="scientific">Streptomyces cellulosae</name>
    <dbReference type="NCBI Taxonomy" id="1968"/>
    <lineage>
        <taxon>Bacteria</taxon>
        <taxon>Bacillati</taxon>
        <taxon>Actinomycetota</taxon>
        <taxon>Actinomycetes</taxon>
        <taxon>Kitasatosporales</taxon>
        <taxon>Streptomycetaceae</taxon>
        <taxon>Streptomyces</taxon>
    </lineage>
</organism>
<reference evidence="2 3" key="1">
    <citation type="submission" date="2024-10" db="EMBL/GenBank/DDBJ databases">
        <title>The Natural Products Discovery Center: Release of the First 8490 Sequenced Strains for Exploring Actinobacteria Biosynthetic Diversity.</title>
        <authorList>
            <person name="Kalkreuter E."/>
            <person name="Kautsar S.A."/>
            <person name="Yang D."/>
            <person name="Bader C.D."/>
            <person name="Teijaro C.N."/>
            <person name="Fluegel L."/>
            <person name="Davis C.M."/>
            <person name="Simpson J.R."/>
            <person name="Lauterbach L."/>
            <person name="Steele A.D."/>
            <person name="Gui C."/>
            <person name="Meng S."/>
            <person name="Li G."/>
            <person name="Viehrig K."/>
            <person name="Ye F."/>
            <person name="Su P."/>
            <person name="Kiefer A.F."/>
            <person name="Nichols A."/>
            <person name="Cepeda A.J."/>
            <person name="Yan W."/>
            <person name="Fan B."/>
            <person name="Jiang Y."/>
            <person name="Adhikari A."/>
            <person name="Zheng C.-J."/>
            <person name="Schuster L."/>
            <person name="Cowan T.M."/>
            <person name="Smanski M.J."/>
            <person name="Chevrette M.G."/>
            <person name="De Carvalho L.P.S."/>
            <person name="Shen B."/>
        </authorList>
    </citation>
    <scope>NUCLEOTIDE SEQUENCE [LARGE SCALE GENOMIC DNA]</scope>
    <source>
        <strain evidence="2 3">NPDC051599</strain>
    </source>
</reference>
<evidence type="ECO:0000313" key="2">
    <source>
        <dbReference type="EMBL" id="MFI5680112.1"/>
    </source>
</evidence>
<dbReference type="Proteomes" id="UP001612415">
    <property type="component" value="Unassembled WGS sequence"/>
</dbReference>
<evidence type="ECO:0000259" key="1">
    <source>
        <dbReference type="SMART" id="SM00954"/>
    </source>
</evidence>
<evidence type="ECO:0000313" key="3">
    <source>
        <dbReference type="Proteomes" id="UP001612415"/>
    </source>
</evidence>
<protein>
    <submittedName>
        <fullName evidence="2">RelA/SpoT domain-containing protein</fullName>
    </submittedName>
</protein>
<dbReference type="InterPro" id="IPR007685">
    <property type="entry name" value="RelA_SpoT"/>
</dbReference>
<dbReference type="CDD" id="cd05399">
    <property type="entry name" value="NT_Rel-Spo_like"/>
    <property type="match status" value="1"/>
</dbReference>
<accession>A0ABW7YCJ8</accession>
<dbReference type="SUPFAM" id="SSF81301">
    <property type="entry name" value="Nucleotidyltransferase"/>
    <property type="match status" value="1"/>
</dbReference>
<name>A0ABW7YCJ8_STRCE</name>
<dbReference type="Gene3D" id="3.30.460.10">
    <property type="entry name" value="Beta Polymerase, domain 2"/>
    <property type="match status" value="1"/>
</dbReference>
<keyword evidence="3" id="KW-1185">Reference proteome</keyword>
<dbReference type="Pfam" id="PF04607">
    <property type="entry name" value="RelA_SpoT"/>
    <property type="match status" value="1"/>
</dbReference>